<keyword evidence="4 8" id="KW-0812">Transmembrane</keyword>
<dbReference type="Pfam" id="PF03176">
    <property type="entry name" value="MMPL"/>
    <property type="match status" value="2"/>
</dbReference>
<name>A0A919MN71_9ACTN</name>
<feature type="transmembrane region" description="Helical" evidence="8">
    <location>
        <begin position="662"/>
        <end position="686"/>
    </location>
</feature>
<comment type="subcellular location">
    <subcellularLocation>
        <location evidence="1">Cell membrane</location>
        <topology evidence="1">Multi-pass membrane protein</topology>
    </subcellularLocation>
</comment>
<evidence type="ECO:0000256" key="1">
    <source>
        <dbReference type="ARBA" id="ARBA00004651"/>
    </source>
</evidence>
<dbReference type="InterPro" id="IPR050545">
    <property type="entry name" value="Mycobact_MmpL"/>
</dbReference>
<dbReference type="InterPro" id="IPR001036">
    <property type="entry name" value="Acrflvin-R"/>
</dbReference>
<accession>A0A919MN71</accession>
<evidence type="ECO:0000259" key="9">
    <source>
        <dbReference type="PROSITE" id="PS50156"/>
    </source>
</evidence>
<protein>
    <submittedName>
        <fullName evidence="10">Membrane protein</fullName>
    </submittedName>
</protein>
<dbReference type="InterPro" id="IPR000731">
    <property type="entry name" value="SSD"/>
</dbReference>
<dbReference type="SUPFAM" id="SSF82866">
    <property type="entry name" value="Multidrug efflux transporter AcrB transmembrane domain"/>
    <property type="match status" value="2"/>
</dbReference>
<evidence type="ECO:0000256" key="3">
    <source>
        <dbReference type="ARBA" id="ARBA00022475"/>
    </source>
</evidence>
<feature type="transmembrane region" description="Helical" evidence="8">
    <location>
        <begin position="582"/>
        <end position="601"/>
    </location>
</feature>
<evidence type="ECO:0000313" key="11">
    <source>
        <dbReference type="Proteomes" id="UP000647172"/>
    </source>
</evidence>
<dbReference type="AlphaFoldDB" id="A0A919MN71"/>
<feature type="transmembrane region" description="Helical" evidence="8">
    <location>
        <begin position="306"/>
        <end position="328"/>
    </location>
</feature>
<feature type="transmembrane region" description="Helical" evidence="8">
    <location>
        <begin position="229"/>
        <end position="249"/>
    </location>
</feature>
<comment type="caution">
    <text evidence="10">The sequence shown here is derived from an EMBL/GenBank/DDBJ whole genome shotgun (WGS) entry which is preliminary data.</text>
</comment>
<feature type="domain" description="SSD" evidence="9">
    <location>
        <begin position="214"/>
        <end position="327"/>
    </location>
</feature>
<evidence type="ECO:0000256" key="5">
    <source>
        <dbReference type="ARBA" id="ARBA00022989"/>
    </source>
</evidence>
<feature type="transmembrane region" description="Helical" evidence="8">
    <location>
        <begin position="178"/>
        <end position="198"/>
    </location>
</feature>
<feature type="transmembrane region" description="Helical" evidence="8">
    <location>
        <begin position="549"/>
        <end position="570"/>
    </location>
</feature>
<dbReference type="RefSeq" id="WP_203771653.1">
    <property type="nucleotide sequence ID" value="NZ_BAAAYJ010000051.1"/>
</dbReference>
<dbReference type="Gene3D" id="1.20.1640.10">
    <property type="entry name" value="Multidrug efflux transporter AcrB transmembrane domain"/>
    <property type="match status" value="2"/>
</dbReference>
<sequence>MATYLYRLGRFSFRRRRLVLALWLAALALLGVGAATLSGPTSDEFTIPGTEAQQAMDLLGQRFPGAGADGARARVVFAAPAGQKLTDDANRAAVARTVAELGRGAQVAAVTDPLRGAVNQAGTVAYAQVTYKVAATALTDADRAALLGAAATGRAAGLAVEAGGDAVQEQGGPGNSEILGLLVAAVVLVITFGSLVAAGLPLLTAILGVAAAVFGIQIASGFADLGSSTSTLALMLGLAVAIDYALFIVSRYRHEITAGRGAPEAAARAVGTAGSAVTFAGLTVFIALAALSVVNIPVLTEMGLAAAFAVVVAVLVALTLLPALLGFAGRRILGRRGRDPEAVGAKPSAGLRWARFVARRPVAVLTAAVLGLLVLAVPALDLRLGLPGDNMAGTETTQRKAYDMLTDGFGPGFNGPLTVVVDAASSPDPAGAAARAAGVIKSLPGVVTVSPPTLNPAGDTAILQVIPSTAPDSAETEALVHAIREQNGALREGTGADLAITGATAVDIDMSDKMGSALGPYLAVIVLLALLLLTLLFRSVLVPLKAIAGFLLSVVATFGAVVAVFQWGWLGGLFGVDQAGPVMSMLPVFLIGIVFGLAMDYEVFLVSRMREEHVRGAAPTAAVVHGFAHGSRVVTAAAIIMISVFSGFILSPESFIKSIGFALAAAILFDAFVVRMTIVPAVMTLLGRRAWWLPRWLDRVLPDVDVEGEKLREPPAGRGEPEHTGADLVGAGR</sequence>
<gene>
    <name evidence="10" type="ORF">Ani05nite_48100</name>
</gene>
<dbReference type="PANTHER" id="PTHR33406:SF11">
    <property type="entry name" value="MEMBRANE PROTEIN SCO6666-RELATED"/>
    <property type="match status" value="1"/>
</dbReference>
<evidence type="ECO:0000256" key="2">
    <source>
        <dbReference type="ARBA" id="ARBA00010157"/>
    </source>
</evidence>
<evidence type="ECO:0000256" key="4">
    <source>
        <dbReference type="ARBA" id="ARBA00022692"/>
    </source>
</evidence>
<dbReference type="PROSITE" id="PS50156">
    <property type="entry name" value="SSD"/>
    <property type="match status" value="1"/>
</dbReference>
<organism evidence="10 11">
    <name type="scientific">Actinoplanes nipponensis</name>
    <dbReference type="NCBI Taxonomy" id="135950"/>
    <lineage>
        <taxon>Bacteria</taxon>
        <taxon>Bacillati</taxon>
        <taxon>Actinomycetota</taxon>
        <taxon>Actinomycetes</taxon>
        <taxon>Micromonosporales</taxon>
        <taxon>Micromonosporaceae</taxon>
        <taxon>Actinoplanes</taxon>
    </lineage>
</organism>
<dbReference type="PANTHER" id="PTHR33406">
    <property type="entry name" value="MEMBRANE PROTEIN MJ1562-RELATED"/>
    <property type="match status" value="1"/>
</dbReference>
<evidence type="ECO:0000256" key="8">
    <source>
        <dbReference type="SAM" id="Phobius"/>
    </source>
</evidence>
<feature type="region of interest" description="Disordered" evidence="7">
    <location>
        <begin position="710"/>
        <end position="733"/>
    </location>
</feature>
<reference evidence="10" key="1">
    <citation type="submission" date="2021-01" db="EMBL/GenBank/DDBJ databases">
        <title>Whole genome shotgun sequence of Actinoplanes nipponensis NBRC 14063.</title>
        <authorList>
            <person name="Komaki H."/>
            <person name="Tamura T."/>
        </authorList>
    </citation>
    <scope>NUCLEOTIDE SEQUENCE</scope>
    <source>
        <strain evidence="10">NBRC 14063</strain>
    </source>
</reference>
<dbReference type="GO" id="GO:0022857">
    <property type="term" value="F:transmembrane transporter activity"/>
    <property type="evidence" value="ECO:0007669"/>
    <property type="project" value="InterPro"/>
</dbReference>
<keyword evidence="3" id="KW-1003">Cell membrane</keyword>
<evidence type="ECO:0000256" key="7">
    <source>
        <dbReference type="SAM" id="MobiDB-lite"/>
    </source>
</evidence>
<feature type="transmembrane region" description="Helical" evidence="8">
    <location>
        <begin position="518"/>
        <end position="537"/>
    </location>
</feature>
<dbReference type="EMBL" id="BOMQ01000056">
    <property type="protein sequence ID" value="GIE51276.1"/>
    <property type="molecule type" value="Genomic_DNA"/>
</dbReference>
<evidence type="ECO:0000256" key="6">
    <source>
        <dbReference type="ARBA" id="ARBA00023136"/>
    </source>
</evidence>
<feature type="transmembrane region" description="Helical" evidence="8">
    <location>
        <begin position="633"/>
        <end position="650"/>
    </location>
</feature>
<keyword evidence="6 8" id="KW-0472">Membrane</keyword>
<dbReference type="PRINTS" id="PR00702">
    <property type="entry name" value="ACRIFLAVINRP"/>
</dbReference>
<proteinExistence type="inferred from homology"/>
<keyword evidence="5 8" id="KW-1133">Transmembrane helix</keyword>
<feature type="transmembrane region" description="Helical" evidence="8">
    <location>
        <begin position="362"/>
        <end position="380"/>
    </location>
</feature>
<evidence type="ECO:0000313" key="10">
    <source>
        <dbReference type="EMBL" id="GIE51276.1"/>
    </source>
</evidence>
<feature type="transmembrane region" description="Helical" evidence="8">
    <location>
        <begin position="205"/>
        <end position="223"/>
    </location>
</feature>
<dbReference type="Proteomes" id="UP000647172">
    <property type="component" value="Unassembled WGS sequence"/>
</dbReference>
<feature type="compositionally biased region" description="Basic and acidic residues" evidence="7">
    <location>
        <begin position="710"/>
        <end position="725"/>
    </location>
</feature>
<comment type="similarity">
    <text evidence="2">Belongs to the resistance-nodulation-cell division (RND) (TC 2.A.6) family. MmpL subfamily.</text>
</comment>
<dbReference type="InterPro" id="IPR004869">
    <property type="entry name" value="MMPL_dom"/>
</dbReference>
<dbReference type="GO" id="GO:0005886">
    <property type="term" value="C:plasma membrane"/>
    <property type="evidence" value="ECO:0007669"/>
    <property type="project" value="UniProtKB-SubCell"/>
</dbReference>
<feature type="transmembrane region" description="Helical" evidence="8">
    <location>
        <begin position="270"/>
        <end position="294"/>
    </location>
</feature>
<keyword evidence="11" id="KW-1185">Reference proteome</keyword>